<dbReference type="SUPFAM" id="SSF52980">
    <property type="entry name" value="Restriction endonuclease-like"/>
    <property type="match status" value="1"/>
</dbReference>
<dbReference type="InterPro" id="IPR017482">
    <property type="entry name" value="Lambda-type_endonuclease"/>
</dbReference>
<keyword evidence="4" id="KW-1185">Reference proteome</keyword>
<reference evidence="3" key="1">
    <citation type="submission" date="2021-02" db="EMBL/GenBank/DDBJ databases">
        <title>Neisseriaceae sp. 26B isolated from the cloaca of a Common Toad-headed Turtle (Mesoclemmys nasuta).</title>
        <authorList>
            <person name="Spergser J."/>
            <person name="Busse H.-J."/>
        </authorList>
    </citation>
    <scope>NUCLEOTIDE SEQUENCE</scope>
    <source>
        <strain evidence="3">26B</strain>
    </source>
</reference>
<evidence type="ECO:0000313" key="3">
    <source>
        <dbReference type="EMBL" id="QRQ80847.1"/>
    </source>
</evidence>
<organism evidence="3 4">
    <name type="scientific">Paralysiella testudinis</name>
    <dbReference type="NCBI Taxonomy" id="2809020"/>
    <lineage>
        <taxon>Bacteria</taxon>
        <taxon>Pseudomonadati</taxon>
        <taxon>Pseudomonadota</taxon>
        <taxon>Betaproteobacteria</taxon>
        <taxon>Neisseriales</taxon>
        <taxon>Neisseriaceae</taxon>
        <taxon>Paralysiella</taxon>
    </lineage>
</organism>
<feature type="domain" description="YqaJ viral recombinase" evidence="2">
    <location>
        <begin position="37"/>
        <end position="178"/>
    </location>
</feature>
<evidence type="ECO:0000259" key="2">
    <source>
        <dbReference type="Pfam" id="PF09588"/>
    </source>
</evidence>
<dbReference type="EMBL" id="CP069798">
    <property type="protein sequence ID" value="QRQ80847.1"/>
    <property type="molecule type" value="Genomic_DNA"/>
</dbReference>
<dbReference type="PANTHER" id="PTHR46609:SF6">
    <property type="entry name" value="EXONUCLEASE, PHAGE-TYPE_RECB, C-TERMINAL DOMAIN-CONTAINING PROTEIN-RELATED"/>
    <property type="match status" value="1"/>
</dbReference>
<dbReference type="PANTHER" id="PTHR46609">
    <property type="entry name" value="EXONUCLEASE, PHAGE-TYPE/RECB, C-TERMINAL DOMAIN-CONTAINING PROTEIN"/>
    <property type="match status" value="1"/>
</dbReference>
<dbReference type="RefSeq" id="WP_230338139.1">
    <property type="nucleotide sequence ID" value="NZ_CP069798.1"/>
</dbReference>
<dbReference type="Pfam" id="PF09588">
    <property type="entry name" value="YqaJ"/>
    <property type="match status" value="1"/>
</dbReference>
<dbReference type="InterPro" id="IPR051703">
    <property type="entry name" value="NF-kappa-B_Signaling_Reg"/>
</dbReference>
<dbReference type="InterPro" id="IPR011335">
    <property type="entry name" value="Restrct_endonuc-II-like"/>
</dbReference>
<name>A0A892ZG76_9NEIS</name>
<gene>
    <name evidence="3" type="ORF">JQU52_08790</name>
</gene>
<dbReference type="InterPro" id="IPR011604">
    <property type="entry name" value="PDDEXK-like_dom_sf"/>
</dbReference>
<dbReference type="AlphaFoldDB" id="A0A892ZG76"/>
<evidence type="ECO:0000256" key="1">
    <source>
        <dbReference type="SAM" id="MobiDB-lite"/>
    </source>
</evidence>
<accession>A0A892ZG76</accession>
<dbReference type="Proteomes" id="UP000653156">
    <property type="component" value="Chromosome"/>
</dbReference>
<dbReference type="NCBIfam" id="TIGR03033">
    <property type="entry name" value="phage_rel_nuc"/>
    <property type="match status" value="1"/>
</dbReference>
<dbReference type="Gene3D" id="3.90.320.10">
    <property type="match status" value="1"/>
</dbReference>
<feature type="region of interest" description="Disordered" evidence="1">
    <location>
        <begin position="1"/>
        <end position="20"/>
    </location>
</feature>
<proteinExistence type="predicted"/>
<dbReference type="InterPro" id="IPR019080">
    <property type="entry name" value="YqaJ_viral_recombinase"/>
</dbReference>
<dbReference type="KEGG" id="ptes:JQU52_08790"/>
<sequence length="343" mass="38289">MFTANPQAGPAAKSTRSVHRSGHALRLINTKTLPQQDWLAIRKQGIGSSDAAAAIGLNPYQSALALWLEKTGRDAMLAKPDADDDSQPIYWGSLLEPLVAAQYAKRSGNRVRKVNAVLQHPDYPWMLANIDREVIGNAEVQILECKTAGIHGSRLWQHGVPEYVQIQVMHQLAVTGHQAADVAVLMGGQTLQLHRIHRDEALIAQLIELEQQFWHYVSTDTAPPADGSTSAEQALRCLFPQDSGEDVDLTLDADLNHVFEQLVHVRQAIKQHETEESRLRQRIEQTMGSASQAIFRNGSVSWKRSKDSMVLDTERLRAQYPELMAAHQTRKPGSRRFLLHADM</sequence>
<evidence type="ECO:0000313" key="4">
    <source>
        <dbReference type="Proteomes" id="UP000653156"/>
    </source>
</evidence>
<protein>
    <submittedName>
        <fullName evidence="3">YqaJ viral recombinase family protein</fullName>
    </submittedName>
</protein>